<reference evidence="2" key="1">
    <citation type="journal article" date="2023" name="Hortic. Res.">
        <title>A chromosome-level phased genome enabling allele-level studies in sweet orange: a case study on citrus Huanglongbing tolerance.</title>
        <authorList>
            <person name="Wu B."/>
            <person name="Yu Q."/>
            <person name="Deng Z."/>
            <person name="Duan Y."/>
            <person name="Luo F."/>
            <person name="Gmitter F. Jr."/>
        </authorList>
    </citation>
    <scope>NUCLEOTIDE SEQUENCE [LARGE SCALE GENOMIC DNA]</scope>
    <source>
        <strain evidence="2">cv. Valencia</strain>
    </source>
</reference>
<name>A0ACB8MN33_CITSI</name>
<organism evidence="1 2">
    <name type="scientific">Citrus sinensis</name>
    <name type="common">Sweet orange</name>
    <name type="synonym">Citrus aurantium var. sinensis</name>
    <dbReference type="NCBI Taxonomy" id="2711"/>
    <lineage>
        <taxon>Eukaryota</taxon>
        <taxon>Viridiplantae</taxon>
        <taxon>Streptophyta</taxon>
        <taxon>Embryophyta</taxon>
        <taxon>Tracheophyta</taxon>
        <taxon>Spermatophyta</taxon>
        <taxon>Magnoliopsida</taxon>
        <taxon>eudicotyledons</taxon>
        <taxon>Gunneridae</taxon>
        <taxon>Pentapetalae</taxon>
        <taxon>rosids</taxon>
        <taxon>malvids</taxon>
        <taxon>Sapindales</taxon>
        <taxon>Rutaceae</taxon>
        <taxon>Aurantioideae</taxon>
        <taxon>Citrus</taxon>
    </lineage>
</organism>
<evidence type="ECO:0000313" key="2">
    <source>
        <dbReference type="Proteomes" id="UP000829398"/>
    </source>
</evidence>
<protein>
    <submittedName>
        <fullName evidence="1">Protein kinase domain-containing protein</fullName>
    </submittedName>
</protein>
<dbReference type="EMBL" id="CM039172">
    <property type="protein sequence ID" value="KAH9786565.1"/>
    <property type="molecule type" value="Genomic_DNA"/>
</dbReference>
<dbReference type="Proteomes" id="UP000829398">
    <property type="component" value="Chromosome 3"/>
</dbReference>
<sequence length="588" mass="66753">MMSIRKRRESKQSVIVVLEGIKICIENTGVAPLLKAVRQVNNAEDEILVLTLLHAMEATGSSTYAGCREDQQCNQLCEEDPHFSFLRQEISDRKEVYKQIFRPFYDCCKSKGVSPSRPVPRPATPGASVKFQVKIAAGFRPRDVIIEEANNSRATWIVMDSCFSRHVSFRLSGTDCNVSLVSNDDEAMVHDHHLDSYDRSEWSMIMEEMHKPKSPKLMKGFILQEDLRVNSSLLPEQQPSSPSFLANTSKQSENQTLSEAQQDNENITDVESPRKDVPNNSPIKFSKAKLMLGQPLQLSWEVIMEITDKFTTKALMGECKNYVGYLGYLSEYHAFVLVKRFTGDSSSILEAEKKAAWSMRHKNILGLLGYHQSDSASVLVYPHPREGTLDNMLCPSPHNELKLKFQQKLKIAIGIAEGVRYMHQECPRGPIAHGELQLHNIFLRHDLRPMISGFGKATWLHHEHASISNNRWQLKDTLNSESMQLLKSDVFSFGVLLLRLFCRRSMPQDYRSLIEWARPLMLQRKFHELLEEDLDFSDMHGIYRVMAAATQCTISKPTSRPCMSEVISILKGENFSGIQSTPSGESSP</sequence>
<keyword evidence="2" id="KW-1185">Reference proteome</keyword>
<gene>
    <name evidence="1" type="ORF">KPL71_010303</name>
</gene>
<keyword evidence="1" id="KW-0418">Kinase</keyword>
<evidence type="ECO:0000313" key="1">
    <source>
        <dbReference type="EMBL" id="KAH9786565.1"/>
    </source>
</evidence>
<proteinExistence type="predicted"/>
<accession>A0ACB8MN33</accession>
<comment type="caution">
    <text evidence="1">The sequence shown here is derived from an EMBL/GenBank/DDBJ whole genome shotgun (WGS) entry which is preliminary data.</text>
</comment>
<keyword evidence="1" id="KW-0808">Transferase</keyword>